<reference evidence="2" key="1">
    <citation type="submission" date="2022-11" db="UniProtKB">
        <authorList>
            <consortium name="WormBaseParasite"/>
        </authorList>
    </citation>
    <scope>IDENTIFICATION</scope>
</reference>
<evidence type="ECO:0000313" key="1">
    <source>
        <dbReference type="Proteomes" id="UP000887580"/>
    </source>
</evidence>
<name>A0AC35GKM2_9BILA</name>
<dbReference type="Proteomes" id="UP000887580">
    <property type="component" value="Unplaced"/>
</dbReference>
<protein>
    <submittedName>
        <fullName evidence="2">Uncharacterized protein</fullName>
    </submittedName>
</protein>
<sequence>MATKDCSLPFNGNLNIVKCDPSTEKYINLNLNKNHTNSLNAFSKPSKNISKRKILDCEDGLKKIKNAKSSTLSLHISAYENEASDSFNELKKCFKPNGYDLIKKKKIIVVSTSVIQNPFEFPRQQNDEISVPEIAQFKASQQLLKNDAINCGGNIFFDKNKLDH</sequence>
<evidence type="ECO:0000313" key="2">
    <source>
        <dbReference type="WBParaSite" id="PS1159_v2.g6404.t1"/>
    </source>
</evidence>
<accession>A0AC35GKM2</accession>
<dbReference type="WBParaSite" id="PS1159_v2.g6404.t1">
    <property type="protein sequence ID" value="PS1159_v2.g6404.t1"/>
    <property type="gene ID" value="PS1159_v2.g6404"/>
</dbReference>
<proteinExistence type="predicted"/>
<organism evidence="1 2">
    <name type="scientific">Panagrolaimus sp. PS1159</name>
    <dbReference type="NCBI Taxonomy" id="55785"/>
    <lineage>
        <taxon>Eukaryota</taxon>
        <taxon>Metazoa</taxon>
        <taxon>Ecdysozoa</taxon>
        <taxon>Nematoda</taxon>
        <taxon>Chromadorea</taxon>
        <taxon>Rhabditida</taxon>
        <taxon>Tylenchina</taxon>
        <taxon>Panagrolaimomorpha</taxon>
        <taxon>Panagrolaimoidea</taxon>
        <taxon>Panagrolaimidae</taxon>
        <taxon>Panagrolaimus</taxon>
    </lineage>
</organism>